<name>A0A1C6SFS1_9ACTN</name>
<gene>
    <name evidence="2" type="ORF">GA0074694_5069</name>
</gene>
<proteinExistence type="predicted"/>
<evidence type="ECO:0000313" key="2">
    <source>
        <dbReference type="EMBL" id="SCL28291.1"/>
    </source>
</evidence>
<dbReference type="Proteomes" id="UP000198906">
    <property type="component" value="Unassembled WGS sequence"/>
</dbReference>
<evidence type="ECO:0000313" key="3">
    <source>
        <dbReference type="Proteomes" id="UP000198906"/>
    </source>
</evidence>
<reference evidence="3" key="1">
    <citation type="submission" date="2016-06" db="EMBL/GenBank/DDBJ databases">
        <authorList>
            <person name="Varghese N."/>
        </authorList>
    </citation>
    <scope>NUCLEOTIDE SEQUENCE [LARGE SCALE GENOMIC DNA]</scope>
    <source>
        <strain evidence="3">DSM 46123</strain>
    </source>
</reference>
<dbReference type="AlphaFoldDB" id="A0A1C6SFS1"/>
<keyword evidence="1" id="KW-0472">Membrane</keyword>
<dbReference type="EMBL" id="FMHU01000002">
    <property type="protein sequence ID" value="SCL28291.1"/>
    <property type="molecule type" value="Genomic_DNA"/>
</dbReference>
<organism evidence="2 3">
    <name type="scientific">Micromonospora inyonensis</name>
    <dbReference type="NCBI Taxonomy" id="47866"/>
    <lineage>
        <taxon>Bacteria</taxon>
        <taxon>Bacillati</taxon>
        <taxon>Actinomycetota</taxon>
        <taxon>Actinomycetes</taxon>
        <taxon>Micromonosporales</taxon>
        <taxon>Micromonosporaceae</taxon>
        <taxon>Micromonospora</taxon>
    </lineage>
</organism>
<keyword evidence="1" id="KW-0812">Transmembrane</keyword>
<keyword evidence="3" id="KW-1185">Reference proteome</keyword>
<dbReference type="RefSeq" id="WP_218105807.1">
    <property type="nucleotide sequence ID" value="NZ_FMHU01000002.1"/>
</dbReference>
<evidence type="ECO:0000256" key="1">
    <source>
        <dbReference type="SAM" id="Phobius"/>
    </source>
</evidence>
<accession>A0A1C6SFS1</accession>
<feature type="transmembrane region" description="Helical" evidence="1">
    <location>
        <begin position="60"/>
        <end position="77"/>
    </location>
</feature>
<protein>
    <submittedName>
        <fullName evidence="2">Uncharacterized protein</fullName>
    </submittedName>
</protein>
<keyword evidence="1" id="KW-1133">Transmembrane helix</keyword>
<dbReference type="STRING" id="47866.GA0074694_5069"/>
<sequence>MQMTATDNHAVAQAVHDVGSALWFGGTVMGVAGVNKSGSDLTQGIDRIRVAESAWSRFGPVQWAGIGATLIAGLYLARTGGRRMALQKGFASIGFAKAGTAVLGAAATGYSAYCGTRIGQLAEEARQRGRQVEVKDATLPTTGTPKEIAVWQRRQRVAQYAVPALAGANIVLGSYLVQSYRSVATAKGVLRRLLPD</sequence>